<dbReference type="InterPro" id="IPR029021">
    <property type="entry name" value="Prot-tyrosine_phosphatase-like"/>
</dbReference>
<evidence type="ECO:0000313" key="4">
    <source>
        <dbReference type="EMBL" id="ACO04224.1"/>
    </source>
</evidence>
<dbReference type="RefSeq" id="WP_012676462.1">
    <property type="nucleotide sequence ID" value="NC_012440.1"/>
</dbReference>
<dbReference type="HOGENOM" id="CLU_047330_4_1_0"/>
<dbReference type="OrthoDB" id="2081133at2"/>
<dbReference type="SUPFAM" id="SSF52799">
    <property type="entry name" value="(Phosphotyrosine protein) phosphatases II"/>
    <property type="match status" value="1"/>
</dbReference>
<accession>C0QSM7</accession>
<dbReference type="InterPro" id="IPR016130">
    <property type="entry name" value="Tyr_Pase_AS"/>
</dbReference>
<keyword evidence="5" id="KW-1185">Reference proteome</keyword>
<dbReference type="InterPro" id="IPR000387">
    <property type="entry name" value="Tyr_Pase_dom"/>
</dbReference>
<dbReference type="PROSITE" id="PS00383">
    <property type="entry name" value="TYR_PHOSPHATASE_1"/>
    <property type="match status" value="1"/>
</dbReference>
<reference evidence="4 5" key="1">
    <citation type="journal article" date="2009" name="J. Bacteriol.">
        <title>Complete and draft genome sequences of six members of the Aquificales.</title>
        <authorList>
            <person name="Reysenbach A.L."/>
            <person name="Hamamura N."/>
            <person name="Podar M."/>
            <person name="Griffiths E."/>
            <person name="Ferreira S."/>
            <person name="Hochstein R."/>
            <person name="Heidelberg J."/>
            <person name="Johnson J."/>
            <person name="Mead D."/>
            <person name="Pohorille A."/>
            <person name="Sarmiento M."/>
            <person name="Schweighofer K."/>
            <person name="Seshadri R."/>
            <person name="Voytek M.A."/>
        </authorList>
    </citation>
    <scope>NUCLEOTIDE SEQUENCE [LARGE SCALE GENOMIC DNA]</scope>
    <source>
        <strain evidence="5">DSM 14350 / EX-H1</strain>
    </source>
</reference>
<dbReference type="InterPro" id="IPR020422">
    <property type="entry name" value="TYR_PHOSPHATASE_DUAL_dom"/>
</dbReference>
<sequence length="149" mass="17247">MIRWVIENLGGSRAPEPEELDIWVNEGVNTVINLLGGDYGSFIAEKQREKGFEVIRIPFSMADPIPEEEFTAVYEYVDQLREDRKKVVVHCKYGQARSGTFLAGYLIHSGYSYEEALNTVFSKGFTPHTEYQIRFLKELYEKLRSDVRD</sequence>
<dbReference type="PaxDb" id="123214-PERMA_1912"/>
<evidence type="ECO:0000259" key="3">
    <source>
        <dbReference type="PROSITE" id="PS50056"/>
    </source>
</evidence>
<dbReference type="EMBL" id="CP001230">
    <property type="protein sequence ID" value="ACO04224.1"/>
    <property type="molecule type" value="Genomic_DNA"/>
</dbReference>
<evidence type="ECO:0000256" key="2">
    <source>
        <dbReference type="ARBA" id="ARBA00022912"/>
    </source>
</evidence>
<proteinExistence type="predicted"/>
<dbReference type="SMART" id="SM00195">
    <property type="entry name" value="DSPc"/>
    <property type="match status" value="1"/>
</dbReference>
<organism evidence="4 5">
    <name type="scientific">Persephonella marina (strain DSM 14350 / EX-H1)</name>
    <dbReference type="NCBI Taxonomy" id="123214"/>
    <lineage>
        <taxon>Bacteria</taxon>
        <taxon>Pseudomonadati</taxon>
        <taxon>Aquificota</taxon>
        <taxon>Aquificia</taxon>
        <taxon>Aquificales</taxon>
        <taxon>Hydrogenothermaceae</taxon>
        <taxon>Persephonella</taxon>
    </lineage>
</organism>
<keyword evidence="2" id="KW-0904">Protein phosphatase</keyword>
<dbReference type="STRING" id="123214.PERMA_1912"/>
<dbReference type="KEGG" id="pmx:PERMA_1912"/>
<dbReference type="Proteomes" id="UP000001366">
    <property type="component" value="Chromosome"/>
</dbReference>
<dbReference type="Gene3D" id="3.90.190.10">
    <property type="entry name" value="Protein tyrosine phosphatase superfamily"/>
    <property type="match status" value="1"/>
</dbReference>
<name>C0QSM7_PERMH</name>
<dbReference type="GO" id="GO:0004721">
    <property type="term" value="F:phosphoprotein phosphatase activity"/>
    <property type="evidence" value="ECO:0007669"/>
    <property type="project" value="UniProtKB-KW"/>
</dbReference>
<protein>
    <submittedName>
        <fullName evidence="4">Dual specificity protein phosphatase</fullName>
    </submittedName>
</protein>
<dbReference type="eggNOG" id="COG2453">
    <property type="taxonomic scope" value="Bacteria"/>
</dbReference>
<evidence type="ECO:0000256" key="1">
    <source>
        <dbReference type="ARBA" id="ARBA00022801"/>
    </source>
</evidence>
<gene>
    <name evidence="4" type="ordered locus">PERMA_1912</name>
</gene>
<dbReference type="AlphaFoldDB" id="C0QSM7"/>
<dbReference type="CDD" id="cd14498">
    <property type="entry name" value="DSP"/>
    <property type="match status" value="1"/>
</dbReference>
<dbReference type="PROSITE" id="PS50056">
    <property type="entry name" value="TYR_PHOSPHATASE_2"/>
    <property type="match status" value="1"/>
</dbReference>
<feature type="domain" description="Tyrosine specific protein phosphatases" evidence="3">
    <location>
        <begin position="68"/>
        <end position="120"/>
    </location>
</feature>
<dbReference type="Pfam" id="PF00782">
    <property type="entry name" value="DSPc"/>
    <property type="match status" value="1"/>
</dbReference>
<keyword evidence="1" id="KW-0378">Hydrolase</keyword>
<evidence type="ECO:0000313" key="5">
    <source>
        <dbReference type="Proteomes" id="UP000001366"/>
    </source>
</evidence>
<dbReference type="InterPro" id="IPR000340">
    <property type="entry name" value="Dual-sp_phosphatase_cat-dom"/>
</dbReference>